<gene>
    <name evidence="2" type="ORF">MuYL_4740</name>
</gene>
<evidence type="ECO:0000259" key="1">
    <source>
        <dbReference type="PROSITE" id="PS51186"/>
    </source>
</evidence>
<protein>
    <recommendedName>
        <fullName evidence="1">N-acetyltransferase domain-containing protein</fullName>
    </recommendedName>
</protein>
<reference evidence="2 3" key="1">
    <citation type="submission" date="2017-08" db="EMBL/GenBank/DDBJ databases">
        <title>Complete genome sequence of Mucilaginibacter sp. strain BJC16-A31.</title>
        <authorList>
            <consortium name="Henan University of Science and Technology"/>
            <person name="You X."/>
        </authorList>
    </citation>
    <scope>NUCLEOTIDE SEQUENCE [LARGE SCALE GENOMIC DNA]</scope>
    <source>
        <strain evidence="2 3">BJC16-A31</strain>
    </source>
</reference>
<dbReference type="Pfam" id="PF13302">
    <property type="entry name" value="Acetyltransf_3"/>
    <property type="match status" value="1"/>
</dbReference>
<dbReference type="PROSITE" id="PS51186">
    <property type="entry name" value="GNAT"/>
    <property type="match status" value="1"/>
</dbReference>
<dbReference type="Gene3D" id="3.40.630.30">
    <property type="match status" value="1"/>
</dbReference>
<keyword evidence="3" id="KW-1185">Reference proteome</keyword>
<organism evidence="2 3">
    <name type="scientific">Mucilaginibacter xinganensis</name>
    <dbReference type="NCBI Taxonomy" id="1234841"/>
    <lineage>
        <taxon>Bacteria</taxon>
        <taxon>Pseudomonadati</taxon>
        <taxon>Bacteroidota</taxon>
        <taxon>Sphingobacteriia</taxon>
        <taxon>Sphingobacteriales</taxon>
        <taxon>Sphingobacteriaceae</taxon>
        <taxon>Mucilaginibacter</taxon>
    </lineage>
</organism>
<dbReference type="PANTHER" id="PTHR43792:SF1">
    <property type="entry name" value="N-ACETYLTRANSFERASE DOMAIN-CONTAINING PROTEIN"/>
    <property type="match status" value="1"/>
</dbReference>
<sequence length="188" mass="22059">MMKTQLAFNRKIKKKYINLSYFWIMNILTQTPRLIIRRFKAAEEEMYLSLYDDDRVMQYLPFRSREDHIQIFREHLNAAPAGDVTGRWGLFNTEDNDFIGMCLLRLFDDGSDNIELGYAFRYEYWGKGIASEMTDTLLSCMLTVNPAAKFVAVTDLENTASQRVLEKIGMKRDGNYFRNGIELAMFRL</sequence>
<accession>A0A223P3C8</accession>
<name>A0A223P3C8_9SPHI</name>
<dbReference type="InterPro" id="IPR016181">
    <property type="entry name" value="Acyl_CoA_acyltransferase"/>
</dbReference>
<proteinExistence type="predicted"/>
<dbReference type="GO" id="GO:0016747">
    <property type="term" value="F:acyltransferase activity, transferring groups other than amino-acyl groups"/>
    <property type="evidence" value="ECO:0007669"/>
    <property type="project" value="InterPro"/>
</dbReference>
<evidence type="ECO:0000313" key="2">
    <source>
        <dbReference type="EMBL" id="ASU36623.1"/>
    </source>
</evidence>
<feature type="domain" description="N-acetyltransferase" evidence="1">
    <location>
        <begin position="34"/>
        <end position="188"/>
    </location>
</feature>
<dbReference type="KEGG" id="muc:MuYL_4740"/>
<dbReference type="PANTHER" id="PTHR43792">
    <property type="entry name" value="GNAT FAMILY, PUTATIVE (AFU_ORTHOLOGUE AFUA_3G00765)-RELATED-RELATED"/>
    <property type="match status" value="1"/>
</dbReference>
<dbReference type="EMBL" id="CP022743">
    <property type="protein sequence ID" value="ASU36623.1"/>
    <property type="molecule type" value="Genomic_DNA"/>
</dbReference>
<evidence type="ECO:0000313" key="3">
    <source>
        <dbReference type="Proteomes" id="UP000215002"/>
    </source>
</evidence>
<dbReference type="SUPFAM" id="SSF55729">
    <property type="entry name" value="Acyl-CoA N-acyltransferases (Nat)"/>
    <property type="match status" value="1"/>
</dbReference>
<dbReference type="InterPro" id="IPR051531">
    <property type="entry name" value="N-acetyltransferase"/>
</dbReference>
<dbReference type="InterPro" id="IPR000182">
    <property type="entry name" value="GNAT_dom"/>
</dbReference>
<dbReference type="AlphaFoldDB" id="A0A223P3C8"/>
<dbReference type="Proteomes" id="UP000215002">
    <property type="component" value="Chromosome"/>
</dbReference>